<reference evidence="3" key="1">
    <citation type="submission" date="2017-09" db="EMBL/GenBank/DDBJ databases">
        <title>Depth-based differentiation of microbial function through sediment-hosted aquifers and enrichment of novel symbionts in the deep terrestrial subsurface.</title>
        <authorList>
            <person name="Probst A.J."/>
            <person name="Ladd B."/>
            <person name="Jarett J.K."/>
            <person name="Geller-Mcgrath D.E."/>
            <person name="Sieber C.M.K."/>
            <person name="Emerson J.B."/>
            <person name="Anantharaman K."/>
            <person name="Thomas B.C."/>
            <person name="Malmstrom R."/>
            <person name="Stieglmeier M."/>
            <person name="Klingl A."/>
            <person name="Woyke T."/>
            <person name="Ryan C.M."/>
            <person name="Banfield J.F."/>
        </authorList>
    </citation>
    <scope>NUCLEOTIDE SEQUENCE [LARGE SCALE GENOMIC DNA]</scope>
</reference>
<sequence>MRTKLIALATVLSLVLGAAPALADTTTDISTYLTDTEYVLDGQTMIVKAGSAYNWISVNETELVAQIPDHEAFEVRTPGLYPSSIENDGGVAVCNVITTRENRVFVYGPRTVTFHPREDRCTVVASAYSTNTAPEIGLSAPVAGDILVPGTATTVFWSTLSGRNPNAVRLRLSTDGGRSFDTVLADNLVNNGFYVWNIPSDLSASEARLKLDGYDSGYIVALAVSGQFSVGEAAAESAEAAESEGALVSDDSTGSQTLTYLGYEPIVATFAAATISIDHGLTAAEGRTSCIPNTRLKSFSDSAVYYCGVDGKRYVFPNLATHRTWYDDFAGVIEVSDDQLARVQLGGNVTYRPGIRLIKIQTDPKVYAVDAGGTLRWIETEAVAAALYGSNWNQKVDDVSDAFFVNYTVGESIAAVTAS</sequence>
<comment type="caution">
    <text evidence="2">The sequence shown here is derived from an EMBL/GenBank/DDBJ whole genome shotgun (WGS) entry which is preliminary data.</text>
</comment>
<proteinExistence type="predicted"/>
<gene>
    <name evidence="2" type="ORF">COY93_03690</name>
</gene>
<protein>
    <submittedName>
        <fullName evidence="2">Uncharacterized protein</fullName>
    </submittedName>
</protein>
<dbReference type="Proteomes" id="UP000230973">
    <property type="component" value="Unassembled WGS sequence"/>
</dbReference>
<feature type="chain" id="PRO_5014993081" evidence="1">
    <location>
        <begin position="24"/>
        <end position="419"/>
    </location>
</feature>
<dbReference type="AlphaFoldDB" id="A0A2M7Q997"/>
<dbReference type="EMBL" id="PFLC01000051">
    <property type="protein sequence ID" value="PIY62150.1"/>
    <property type="molecule type" value="Genomic_DNA"/>
</dbReference>
<feature type="signal peptide" evidence="1">
    <location>
        <begin position="1"/>
        <end position="23"/>
    </location>
</feature>
<name>A0A2M7Q997_9BACT</name>
<accession>A0A2M7Q997</accession>
<organism evidence="2 3">
    <name type="scientific">Candidatus Uhrbacteria bacterium CG_4_10_14_0_8_um_filter_58_22</name>
    <dbReference type="NCBI Taxonomy" id="1975029"/>
    <lineage>
        <taxon>Bacteria</taxon>
        <taxon>Candidatus Uhriibacteriota</taxon>
    </lineage>
</organism>
<keyword evidence="1" id="KW-0732">Signal</keyword>
<evidence type="ECO:0000313" key="2">
    <source>
        <dbReference type="EMBL" id="PIY62150.1"/>
    </source>
</evidence>
<evidence type="ECO:0000313" key="3">
    <source>
        <dbReference type="Proteomes" id="UP000230973"/>
    </source>
</evidence>
<evidence type="ECO:0000256" key="1">
    <source>
        <dbReference type="SAM" id="SignalP"/>
    </source>
</evidence>